<dbReference type="Proteomes" id="UP000034293">
    <property type="component" value="Unassembled WGS sequence"/>
</dbReference>
<sequence length="99" mass="11635">MTEQMDALVKGLEKSFEVYSSDDETIKLIALEIEKIHHHFGNPRISRPNNRRISVNGFKNHRDANSCAGWLIELLLQDGWLEYERTDVAHNEKWFKKPK</sequence>
<dbReference type="EMBL" id="LBZA01000024">
    <property type="protein sequence ID" value="KKR63471.1"/>
    <property type="molecule type" value="Genomic_DNA"/>
</dbReference>
<accession>A0A0G0SM52</accession>
<protein>
    <submittedName>
        <fullName evidence="1">Uncharacterized protein</fullName>
    </submittedName>
</protein>
<reference evidence="1 2" key="1">
    <citation type="journal article" date="2015" name="Nature">
        <title>rRNA introns, odd ribosomes, and small enigmatic genomes across a large radiation of phyla.</title>
        <authorList>
            <person name="Brown C.T."/>
            <person name="Hug L.A."/>
            <person name="Thomas B.C."/>
            <person name="Sharon I."/>
            <person name="Castelle C.J."/>
            <person name="Singh A."/>
            <person name="Wilkins M.J."/>
            <person name="Williams K.H."/>
            <person name="Banfield J.F."/>
        </authorList>
    </citation>
    <scope>NUCLEOTIDE SEQUENCE [LARGE SCALE GENOMIC DNA]</scope>
</reference>
<proteinExistence type="predicted"/>
<gene>
    <name evidence="1" type="ORF">UU02_C0024G0014</name>
</gene>
<comment type="caution">
    <text evidence="1">The sequence shown here is derived from an EMBL/GenBank/DDBJ whole genome shotgun (WGS) entry which is preliminary data.</text>
</comment>
<name>A0A0G0SM52_9BACT</name>
<evidence type="ECO:0000313" key="1">
    <source>
        <dbReference type="EMBL" id="KKR63471.1"/>
    </source>
</evidence>
<evidence type="ECO:0000313" key="2">
    <source>
        <dbReference type="Proteomes" id="UP000034293"/>
    </source>
</evidence>
<organism evidence="1 2">
    <name type="scientific">Candidatus Woesebacteria bacterium GW2011_GWA1_40_43</name>
    <dbReference type="NCBI Taxonomy" id="1618553"/>
    <lineage>
        <taxon>Bacteria</taxon>
        <taxon>Candidatus Woeseibacteriota</taxon>
    </lineage>
</organism>
<dbReference type="AlphaFoldDB" id="A0A0G0SM52"/>